<evidence type="ECO:0000259" key="7">
    <source>
        <dbReference type="PROSITE" id="PS50192"/>
    </source>
</evidence>
<evidence type="ECO:0000256" key="1">
    <source>
        <dbReference type="ARBA" id="ARBA00004211"/>
    </source>
</evidence>
<dbReference type="InterPro" id="IPR006012">
    <property type="entry name" value="Syntaxin/epimorphin_CS"/>
</dbReference>
<dbReference type="GO" id="GO:0006836">
    <property type="term" value="P:neurotransmitter transport"/>
    <property type="evidence" value="ECO:0007669"/>
    <property type="project" value="UniProtKB-KW"/>
</dbReference>
<organism evidence="8 9">
    <name type="scientific">Apolygus lucorum</name>
    <name type="common">Small green plant bug</name>
    <name type="synonym">Lygocoris lucorum</name>
    <dbReference type="NCBI Taxonomy" id="248454"/>
    <lineage>
        <taxon>Eukaryota</taxon>
        <taxon>Metazoa</taxon>
        <taxon>Ecdysozoa</taxon>
        <taxon>Arthropoda</taxon>
        <taxon>Hexapoda</taxon>
        <taxon>Insecta</taxon>
        <taxon>Pterygota</taxon>
        <taxon>Neoptera</taxon>
        <taxon>Paraneoptera</taxon>
        <taxon>Hemiptera</taxon>
        <taxon>Heteroptera</taxon>
        <taxon>Panheteroptera</taxon>
        <taxon>Cimicomorpha</taxon>
        <taxon>Miridae</taxon>
        <taxon>Mirini</taxon>
        <taxon>Apolygus</taxon>
    </lineage>
</organism>
<dbReference type="InterPro" id="IPR045242">
    <property type="entry name" value="Syntaxin"/>
</dbReference>
<evidence type="ECO:0000256" key="4">
    <source>
        <dbReference type="RuleBase" id="RU003858"/>
    </source>
</evidence>
<dbReference type="GO" id="GO:0006886">
    <property type="term" value="P:intracellular protein transport"/>
    <property type="evidence" value="ECO:0007669"/>
    <property type="project" value="InterPro"/>
</dbReference>
<dbReference type="GO" id="GO:0005484">
    <property type="term" value="F:SNAP receptor activity"/>
    <property type="evidence" value="ECO:0007669"/>
    <property type="project" value="InterPro"/>
</dbReference>
<comment type="caution">
    <text evidence="8">The sequence shown here is derived from an EMBL/GenBank/DDBJ whole genome shotgun (WGS) entry which is preliminary data.</text>
</comment>
<dbReference type="FunFam" id="1.20.58.70:FF:000006">
    <property type="entry name" value="Syntaxin 7"/>
    <property type="match status" value="1"/>
</dbReference>
<keyword evidence="3" id="KW-0532">Neurotransmitter transport</keyword>
<evidence type="ECO:0000313" key="8">
    <source>
        <dbReference type="EMBL" id="KAF6201997.1"/>
    </source>
</evidence>
<dbReference type="GO" id="GO:0006906">
    <property type="term" value="P:vesicle fusion"/>
    <property type="evidence" value="ECO:0007669"/>
    <property type="project" value="TreeGrafter"/>
</dbReference>
<dbReference type="SMART" id="SM00397">
    <property type="entry name" value="t_SNARE"/>
    <property type="match status" value="1"/>
</dbReference>
<dbReference type="Pfam" id="PF14523">
    <property type="entry name" value="Syntaxin_2"/>
    <property type="match status" value="1"/>
</dbReference>
<evidence type="ECO:0000256" key="5">
    <source>
        <dbReference type="SAM" id="Coils"/>
    </source>
</evidence>
<name>A0A8S9WZ58_APOLU</name>
<keyword evidence="6" id="KW-0812">Transmembrane</keyword>
<dbReference type="Gene3D" id="1.20.5.110">
    <property type="match status" value="1"/>
</dbReference>
<dbReference type="GO" id="GO:0008021">
    <property type="term" value="C:synaptic vesicle"/>
    <property type="evidence" value="ECO:0007669"/>
    <property type="project" value="TreeGrafter"/>
</dbReference>
<keyword evidence="6" id="KW-1133">Transmembrane helix</keyword>
<dbReference type="PROSITE" id="PS00914">
    <property type="entry name" value="SYNTAXIN"/>
    <property type="match status" value="1"/>
</dbReference>
<feature type="transmembrane region" description="Helical" evidence="6">
    <location>
        <begin position="291"/>
        <end position="310"/>
    </location>
</feature>
<feature type="coiled-coil region" evidence="5">
    <location>
        <begin position="128"/>
        <end position="155"/>
    </location>
</feature>
<proteinExistence type="inferred from homology"/>
<dbReference type="GO" id="GO:0048278">
    <property type="term" value="P:vesicle docking"/>
    <property type="evidence" value="ECO:0007669"/>
    <property type="project" value="TreeGrafter"/>
</dbReference>
<reference evidence="8" key="1">
    <citation type="journal article" date="2021" name="Mol. Ecol. Resour.">
        <title>Apolygus lucorum genome provides insights into omnivorousness and mesophyll feeding.</title>
        <authorList>
            <person name="Liu Y."/>
            <person name="Liu H."/>
            <person name="Wang H."/>
            <person name="Huang T."/>
            <person name="Liu B."/>
            <person name="Yang B."/>
            <person name="Yin L."/>
            <person name="Li B."/>
            <person name="Zhang Y."/>
            <person name="Zhang S."/>
            <person name="Jiang F."/>
            <person name="Zhang X."/>
            <person name="Ren Y."/>
            <person name="Wang B."/>
            <person name="Wang S."/>
            <person name="Lu Y."/>
            <person name="Wu K."/>
            <person name="Fan W."/>
            <person name="Wang G."/>
        </authorList>
    </citation>
    <scope>NUCLEOTIDE SEQUENCE</scope>
    <source>
        <strain evidence="8">12Hb</strain>
    </source>
</reference>
<dbReference type="Gene3D" id="1.20.58.70">
    <property type="match status" value="1"/>
</dbReference>
<dbReference type="SMART" id="SM00503">
    <property type="entry name" value="SynN"/>
    <property type="match status" value="1"/>
</dbReference>
<dbReference type="OrthoDB" id="364348at2759"/>
<evidence type="ECO:0000256" key="2">
    <source>
        <dbReference type="ARBA" id="ARBA00009063"/>
    </source>
</evidence>
<dbReference type="InterPro" id="IPR010989">
    <property type="entry name" value="SNARE"/>
</dbReference>
<dbReference type="EMBL" id="WIXP02000012">
    <property type="protein sequence ID" value="KAF6201997.1"/>
    <property type="molecule type" value="Genomic_DNA"/>
</dbReference>
<dbReference type="Pfam" id="PF05739">
    <property type="entry name" value="SNARE"/>
    <property type="match status" value="1"/>
</dbReference>
<comment type="similarity">
    <text evidence="2 4">Belongs to the syntaxin family.</text>
</comment>
<evidence type="ECO:0000256" key="3">
    <source>
        <dbReference type="ARBA" id="ARBA00022775"/>
    </source>
</evidence>
<keyword evidence="9" id="KW-1185">Reference proteome</keyword>
<evidence type="ECO:0000313" key="9">
    <source>
        <dbReference type="Proteomes" id="UP000466442"/>
    </source>
</evidence>
<dbReference type="InterPro" id="IPR006011">
    <property type="entry name" value="Syntaxin_N"/>
</dbReference>
<dbReference type="GO" id="GO:0000149">
    <property type="term" value="F:SNARE binding"/>
    <property type="evidence" value="ECO:0007669"/>
    <property type="project" value="TreeGrafter"/>
</dbReference>
<dbReference type="PANTHER" id="PTHR19957:SF411">
    <property type="entry name" value="LD23667P"/>
    <property type="match status" value="1"/>
</dbReference>
<feature type="coiled-coil region" evidence="5">
    <location>
        <begin position="203"/>
        <end position="240"/>
    </location>
</feature>
<dbReference type="AlphaFoldDB" id="A0A8S9WZ58"/>
<accession>A0A8S9WZ58</accession>
<dbReference type="PROSITE" id="PS50192">
    <property type="entry name" value="T_SNARE"/>
    <property type="match status" value="1"/>
</dbReference>
<dbReference type="Proteomes" id="UP000466442">
    <property type="component" value="Linkage Group LG12"/>
</dbReference>
<dbReference type="InterPro" id="IPR000727">
    <property type="entry name" value="T_SNARE_dom"/>
</dbReference>
<dbReference type="GO" id="GO:0031201">
    <property type="term" value="C:SNARE complex"/>
    <property type="evidence" value="ECO:0007669"/>
    <property type="project" value="TreeGrafter"/>
</dbReference>
<keyword evidence="3" id="KW-0813">Transport</keyword>
<protein>
    <recommendedName>
        <fullName evidence="7">t-SNARE coiled-coil homology domain-containing protein</fullName>
    </recommendedName>
</protein>
<gene>
    <name evidence="8" type="ORF">GE061_004393</name>
</gene>
<dbReference type="PANTHER" id="PTHR19957">
    <property type="entry name" value="SYNTAXIN"/>
    <property type="match status" value="1"/>
</dbReference>
<comment type="subcellular location">
    <subcellularLocation>
        <location evidence="1">Membrane</location>
        <topology evidence="1">Single-pass type IV membrane protein</topology>
    </subcellularLocation>
</comment>
<dbReference type="SUPFAM" id="SSF47661">
    <property type="entry name" value="t-snare proteins"/>
    <property type="match status" value="1"/>
</dbReference>
<keyword evidence="6" id="KW-0472">Membrane</keyword>
<evidence type="ECO:0000256" key="6">
    <source>
        <dbReference type="SAM" id="Phobius"/>
    </source>
</evidence>
<feature type="domain" description="T-SNARE coiled-coil homology" evidence="7">
    <location>
        <begin position="217"/>
        <end position="279"/>
    </location>
</feature>
<keyword evidence="5" id="KW-0175">Coiled coil</keyword>
<sequence length="313" mass="35626">MATAGTIKVNTDRPDLEESSIHSSHITCLEKLVDPLEAMDSFSSYQNGMEKKDFNQMALSVGSSIQKISQNVVSMKKMVNLLGTPQDSQELRQKLHKIQHYTNTLAKDTSENLLKLSKYPIPQSPSENREYKMQKERLMDDLTDALNKFQEIQRLACQKEKEDVYQLKVNRGMNQGIAPPPQSRWGGGHGGEQLIELTSPTQQRDVQLQLQQEEADLRLIEEQEASIRQLEQDIMTVNDIFKDFGELVHGQGEIVDSIEAQIEGAKIYVSQGTENLRDASRYKNKLRKCKFMVMIVPAVVLVCLIILIFWQSN</sequence>